<gene>
    <name evidence="2" type="ORF">C8D87_1011772</name>
</gene>
<dbReference type="SUPFAM" id="SSF63829">
    <property type="entry name" value="Calcium-dependent phosphotriesterase"/>
    <property type="match status" value="1"/>
</dbReference>
<dbReference type="InterPro" id="IPR051262">
    <property type="entry name" value="SMP-30/CGR1_Lactonase"/>
</dbReference>
<name>A0ABX9ENB9_9PSEU</name>
<comment type="similarity">
    <text evidence="1">Belongs to the SMP-30/CGR1 family.</text>
</comment>
<evidence type="ECO:0000313" key="3">
    <source>
        <dbReference type="Proteomes" id="UP000248714"/>
    </source>
</evidence>
<dbReference type="PANTHER" id="PTHR47572">
    <property type="entry name" value="LIPOPROTEIN-RELATED"/>
    <property type="match status" value="1"/>
</dbReference>
<proteinExistence type="inferred from homology"/>
<comment type="caution">
    <text evidence="2">The sequence shown here is derived from an EMBL/GenBank/DDBJ whole genome shotgun (WGS) entry which is preliminary data.</text>
</comment>
<evidence type="ECO:0000256" key="1">
    <source>
        <dbReference type="ARBA" id="ARBA00008853"/>
    </source>
</evidence>
<reference evidence="2 3" key="1">
    <citation type="submission" date="2018-06" db="EMBL/GenBank/DDBJ databases">
        <title>Genomic Encyclopedia of Type Strains, Phase IV (KMG-IV): sequencing the most valuable type-strain genomes for metagenomic binning, comparative biology and taxonomic classification.</title>
        <authorList>
            <person name="Goeker M."/>
        </authorList>
    </citation>
    <scope>NUCLEOTIDE SEQUENCE [LARGE SCALE GENOMIC DNA]</scope>
    <source>
        <strain evidence="2 3">DSM 45479</strain>
    </source>
</reference>
<evidence type="ECO:0000313" key="2">
    <source>
        <dbReference type="EMBL" id="RAS71471.1"/>
    </source>
</evidence>
<dbReference type="InterPro" id="IPR011042">
    <property type="entry name" value="6-blade_b-propeller_TolB-like"/>
</dbReference>
<dbReference type="RefSeq" id="WP_170166357.1">
    <property type="nucleotide sequence ID" value="NZ_QLTT01000001.1"/>
</dbReference>
<dbReference type="Gene3D" id="2.120.10.30">
    <property type="entry name" value="TolB, C-terminal domain"/>
    <property type="match status" value="2"/>
</dbReference>
<protein>
    <submittedName>
        <fullName evidence="2">SMP-30/gluconolaconase/LRE-like protein</fullName>
    </submittedName>
</protein>
<accession>A0ABX9ENB9</accession>
<dbReference type="PANTHER" id="PTHR47572:SF4">
    <property type="entry name" value="LACTONASE DRP35"/>
    <property type="match status" value="1"/>
</dbReference>
<sequence length="162" mass="17732">MCSGTTPATNGNTVDRQGRLISCEQGNRWVTRTEHDGSIWFTDPIHGINCDYEGNKGESEIGACHVCRIDPGTVPCASSRMTSPAPTVSRSRPTKQRLCITDTRQEPSHIRVFDVTDDGTLTGGKIFAECDFGRFDRIRLDDAGRVWTAASDGLHCFDPTAP</sequence>
<dbReference type="Proteomes" id="UP000248714">
    <property type="component" value="Unassembled WGS sequence"/>
</dbReference>
<dbReference type="EMBL" id="QLTT01000001">
    <property type="protein sequence ID" value="RAS71471.1"/>
    <property type="molecule type" value="Genomic_DNA"/>
</dbReference>
<organism evidence="2 3">
    <name type="scientific">Lentzea atacamensis</name>
    <dbReference type="NCBI Taxonomy" id="531938"/>
    <lineage>
        <taxon>Bacteria</taxon>
        <taxon>Bacillati</taxon>
        <taxon>Actinomycetota</taxon>
        <taxon>Actinomycetes</taxon>
        <taxon>Pseudonocardiales</taxon>
        <taxon>Pseudonocardiaceae</taxon>
        <taxon>Lentzea</taxon>
    </lineage>
</organism>
<keyword evidence="3" id="KW-1185">Reference proteome</keyword>